<dbReference type="Proteomes" id="UP000289738">
    <property type="component" value="Chromosome B02"/>
</dbReference>
<name>A0A445ADZ9_ARAHY</name>
<evidence type="ECO:0000313" key="2">
    <source>
        <dbReference type="Proteomes" id="UP000289738"/>
    </source>
</evidence>
<protein>
    <submittedName>
        <fullName evidence="1">Uncharacterized protein</fullName>
    </submittedName>
</protein>
<proteinExistence type="predicted"/>
<dbReference type="InterPro" id="IPR032675">
    <property type="entry name" value="LRR_dom_sf"/>
</dbReference>
<keyword evidence="2" id="KW-1185">Reference proteome</keyword>
<comment type="caution">
    <text evidence="1">The sequence shown here is derived from an EMBL/GenBank/DDBJ whole genome shotgun (WGS) entry which is preliminary data.</text>
</comment>
<dbReference type="EMBL" id="SDMP01000012">
    <property type="protein sequence ID" value="RYR24650.1"/>
    <property type="molecule type" value="Genomic_DNA"/>
</dbReference>
<reference evidence="1 2" key="1">
    <citation type="submission" date="2019-01" db="EMBL/GenBank/DDBJ databases">
        <title>Sequencing of cultivated peanut Arachis hypogaea provides insights into genome evolution and oil improvement.</title>
        <authorList>
            <person name="Chen X."/>
        </authorList>
    </citation>
    <scope>NUCLEOTIDE SEQUENCE [LARGE SCALE GENOMIC DNA]</scope>
    <source>
        <strain evidence="2">cv. Fuhuasheng</strain>
        <tissue evidence="1">Leaves</tissue>
    </source>
</reference>
<dbReference type="SUPFAM" id="SSF52047">
    <property type="entry name" value="RNI-like"/>
    <property type="match status" value="1"/>
</dbReference>
<gene>
    <name evidence="1" type="ORF">Ahy_B02g058163</name>
</gene>
<accession>A0A445ADZ9</accession>
<sequence length="304" mass="35696">MSSMGHQMQEENISRSHESNKYSFLFECDFYTRYKTKQTSLTEKSRYHQLYHNMNEFWNTILSNKKGRQLLIKIENHNTRQKNKCQYMSIVKQINQPHPLHQKSIKTNMKKMFRYIDSIITKFNIDFLAKIFRIIIIIYKKSAPSDLVAFTAASTVWTILATKGSTTDSDFESNIVVNKLKSMQIESRHVSFSSSYDFRRDDLKELHLSGLPHNSHIPHSFLHSNPNLKSLWLKDCRYLKDLMPQEIIGSVVLKLKILNLIDLTYLENVGFEQDATLEKIESLIIIKNCGSSYMKTIYLLCYQQ</sequence>
<dbReference type="AlphaFoldDB" id="A0A445ADZ9"/>
<dbReference type="Gene3D" id="3.80.10.10">
    <property type="entry name" value="Ribonuclease Inhibitor"/>
    <property type="match status" value="1"/>
</dbReference>
<organism evidence="1 2">
    <name type="scientific">Arachis hypogaea</name>
    <name type="common">Peanut</name>
    <dbReference type="NCBI Taxonomy" id="3818"/>
    <lineage>
        <taxon>Eukaryota</taxon>
        <taxon>Viridiplantae</taxon>
        <taxon>Streptophyta</taxon>
        <taxon>Embryophyta</taxon>
        <taxon>Tracheophyta</taxon>
        <taxon>Spermatophyta</taxon>
        <taxon>Magnoliopsida</taxon>
        <taxon>eudicotyledons</taxon>
        <taxon>Gunneridae</taxon>
        <taxon>Pentapetalae</taxon>
        <taxon>rosids</taxon>
        <taxon>fabids</taxon>
        <taxon>Fabales</taxon>
        <taxon>Fabaceae</taxon>
        <taxon>Papilionoideae</taxon>
        <taxon>50 kb inversion clade</taxon>
        <taxon>dalbergioids sensu lato</taxon>
        <taxon>Dalbergieae</taxon>
        <taxon>Pterocarpus clade</taxon>
        <taxon>Arachis</taxon>
    </lineage>
</organism>
<evidence type="ECO:0000313" key="1">
    <source>
        <dbReference type="EMBL" id="RYR24650.1"/>
    </source>
</evidence>